<evidence type="ECO:0000256" key="1">
    <source>
        <dbReference type="SAM" id="Coils"/>
    </source>
</evidence>
<feature type="domain" description="DUF4220" evidence="4">
    <location>
        <begin position="50"/>
        <end position="201"/>
    </location>
</feature>
<dbReference type="Pfam" id="PF04578">
    <property type="entry name" value="DUF594"/>
    <property type="match status" value="1"/>
</dbReference>
<reference evidence="5" key="2">
    <citation type="submission" date="2015-07" db="EMBL/GenBank/DDBJ databases">
        <authorList>
            <person name="Noorani M."/>
        </authorList>
    </citation>
    <scope>NUCLEOTIDE SEQUENCE</scope>
    <source>
        <strain evidence="5">Yugu1</strain>
    </source>
</reference>
<keyword evidence="1" id="KW-0175">Coiled coil</keyword>
<reference evidence="5" key="1">
    <citation type="journal article" date="2012" name="Nat. Biotechnol.">
        <title>Reference genome sequence of the model plant Setaria.</title>
        <authorList>
            <person name="Bennetzen J.L."/>
            <person name="Schmutz J."/>
            <person name="Wang H."/>
            <person name="Percifield R."/>
            <person name="Hawkins J."/>
            <person name="Pontaroli A.C."/>
            <person name="Estep M."/>
            <person name="Feng L."/>
            <person name="Vaughn J.N."/>
            <person name="Grimwood J."/>
            <person name="Jenkins J."/>
            <person name="Barry K."/>
            <person name="Lindquist E."/>
            <person name="Hellsten U."/>
            <person name="Deshpande S."/>
            <person name="Wang X."/>
            <person name="Wu X."/>
            <person name="Mitros T."/>
            <person name="Triplett J."/>
            <person name="Yang X."/>
            <person name="Ye C.Y."/>
            <person name="Mauro-Herrera M."/>
            <person name="Wang L."/>
            <person name="Li P."/>
            <person name="Sharma M."/>
            <person name="Sharma R."/>
            <person name="Ronald P.C."/>
            <person name="Panaud O."/>
            <person name="Kellogg E.A."/>
            <person name="Brutnell T.P."/>
            <person name="Doust A.N."/>
            <person name="Tuskan G.A."/>
            <person name="Rokhsar D."/>
            <person name="Devos K.M."/>
        </authorList>
    </citation>
    <scope>NUCLEOTIDE SEQUENCE [LARGE SCALE GENOMIC DNA]</scope>
    <source>
        <strain evidence="5">Yugu1</strain>
    </source>
</reference>
<dbReference type="STRING" id="4555.A0A368QEY8"/>
<gene>
    <name evidence="5" type="ORF">SETIT_3G089300v2</name>
</gene>
<protein>
    <recommendedName>
        <fullName evidence="4">DUF4220 domain-containing protein</fullName>
    </recommendedName>
</protein>
<feature type="transmembrane region" description="Helical" evidence="3">
    <location>
        <begin position="80"/>
        <end position="101"/>
    </location>
</feature>
<evidence type="ECO:0000256" key="2">
    <source>
        <dbReference type="SAM" id="MobiDB-lite"/>
    </source>
</evidence>
<accession>A0A368QEY8</accession>
<dbReference type="Pfam" id="PF13968">
    <property type="entry name" value="DUF4220"/>
    <property type="match status" value="2"/>
</dbReference>
<evidence type="ECO:0000259" key="4">
    <source>
        <dbReference type="Pfam" id="PF13968"/>
    </source>
</evidence>
<dbReference type="OrthoDB" id="679215at2759"/>
<evidence type="ECO:0000256" key="3">
    <source>
        <dbReference type="SAM" id="Phobius"/>
    </source>
</evidence>
<feature type="transmembrane region" description="Helical" evidence="3">
    <location>
        <begin position="287"/>
        <end position="310"/>
    </location>
</feature>
<dbReference type="PANTHER" id="PTHR31325">
    <property type="entry name" value="OS01G0798800 PROTEIN-RELATED"/>
    <property type="match status" value="1"/>
</dbReference>
<feature type="transmembrane region" description="Helical" evidence="3">
    <location>
        <begin position="322"/>
        <end position="347"/>
    </location>
</feature>
<dbReference type="AlphaFoldDB" id="A0A368QEY8"/>
<proteinExistence type="predicted"/>
<organism evidence="5">
    <name type="scientific">Setaria italica</name>
    <name type="common">Foxtail millet</name>
    <name type="synonym">Panicum italicum</name>
    <dbReference type="NCBI Taxonomy" id="4555"/>
    <lineage>
        <taxon>Eukaryota</taxon>
        <taxon>Viridiplantae</taxon>
        <taxon>Streptophyta</taxon>
        <taxon>Embryophyta</taxon>
        <taxon>Tracheophyta</taxon>
        <taxon>Spermatophyta</taxon>
        <taxon>Magnoliopsida</taxon>
        <taxon>Liliopsida</taxon>
        <taxon>Poales</taxon>
        <taxon>Poaceae</taxon>
        <taxon>PACMAD clade</taxon>
        <taxon>Panicoideae</taxon>
        <taxon>Panicodae</taxon>
        <taxon>Paniceae</taxon>
        <taxon>Cenchrinae</taxon>
        <taxon>Setaria</taxon>
    </lineage>
</organism>
<feature type="coiled-coil region" evidence="1">
    <location>
        <begin position="543"/>
        <end position="570"/>
    </location>
</feature>
<sequence>MAGIWSAVRWWDDWQLRILVIGSLGFQWFLLLAAPMRNYSIPRWFRTCIWLAYITADALAIYALATLFNRHARATSTACNYYGAKLSSLEVLWAPLLLIYLGGREEITAYNIEDNELWTRHTVTLVSQVTVALYAFYKSWTGDNDRKLLLSAILLFIVGIISFCEKPWSLRRASINRLVAMSSLMKGERRSPTGWQWCFTKLDDRYKCWRARPQGTAPILSQGDKVQMMLSDLSLYAAEVTLEIRKKGTTDQKILEPLTMGKHKMKPWLRQAFGLIYTRANVIFTPAYLACHVLLVPSLYIAAIMLFATSHKHEYYVTDVKITYALLCFTAVLDVFGLLISELMYWLMSSQAKVPALCENLPGYNLIDSVLRVVRPRTGPLLKIAKRMGYKEGYFRQPKDRLYSSVSDFITAELVSASSKVENVDFSSYRSFTKDYWASRTALRDECRRRGEVRRSLRRSPFDASVLLWHIATDICFRCGPPKHFGERPPRAEVVREVCTEAISNYMAYLLNFQPEMLMTGSRQHLFTEAMKYMERILAKDGIKHKLEDKQEQEQKLDDASLRRIKEEAAELASDPKGRYTIVHDACKLAEELMGIEEETRWHLMYRVWVGMLCYSASMCRGYLHAKSLGEGGEFLSYVWLIISLTGSKTLADKLQMPEPEPEEMETTTTTTAQEEGRPAASSWATETGEDGVDRLFVFTCRLFATTLVGVTCPFACLCWTSLSTAAISSSTPAGDCRAAAPSSHQPPPGTIHRSTTLPRHLASAADRTTTTAGSANPPPPSFSKSGSH</sequence>
<evidence type="ECO:0000313" key="5">
    <source>
        <dbReference type="EMBL" id="RCV15830.1"/>
    </source>
</evidence>
<dbReference type="EMBL" id="CM003530">
    <property type="protein sequence ID" value="RCV15830.1"/>
    <property type="molecule type" value="Genomic_DNA"/>
</dbReference>
<feature type="transmembrane region" description="Helical" evidence="3">
    <location>
        <begin position="146"/>
        <end position="164"/>
    </location>
</feature>
<feature type="domain" description="DUF4220" evidence="4">
    <location>
        <begin position="272"/>
        <end position="349"/>
    </location>
</feature>
<feature type="transmembrane region" description="Helical" evidence="3">
    <location>
        <begin position="14"/>
        <end position="36"/>
    </location>
</feature>
<dbReference type="InterPro" id="IPR007658">
    <property type="entry name" value="DUF594"/>
</dbReference>
<dbReference type="InterPro" id="IPR025315">
    <property type="entry name" value="DUF4220"/>
</dbReference>
<keyword evidence="3" id="KW-0812">Transmembrane</keyword>
<feature type="region of interest" description="Disordered" evidence="2">
    <location>
        <begin position="731"/>
        <end position="789"/>
    </location>
</feature>
<keyword evidence="3" id="KW-0472">Membrane</keyword>
<name>A0A368QEY8_SETIT</name>
<keyword evidence="3" id="KW-1133">Transmembrane helix</keyword>
<feature type="transmembrane region" description="Helical" evidence="3">
    <location>
        <begin position="48"/>
        <end position="68"/>
    </location>
</feature>
<feature type="region of interest" description="Disordered" evidence="2">
    <location>
        <begin position="658"/>
        <end position="686"/>
    </location>
</feature>